<dbReference type="AlphaFoldDB" id="A0AAV3PPB1"/>
<evidence type="ECO:0000313" key="2">
    <source>
        <dbReference type="EMBL" id="GAA0152556.1"/>
    </source>
</evidence>
<organism evidence="2 3">
    <name type="scientific">Lithospermum erythrorhizon</name>
    <name type="common">Purple gromwell</name>
    <name type="synonym">Lithospermum officinale var. erythrorhizon</name>
    <dbReference type="NCBI Taxonomy" id="34254"/>
    <lineage>
        <taxon>Eukaryota</taxon>
        <taxon>Viridiplantae</taxon>
        <taxon>Streptophyta</taxon>
        <taxon>Embryophyta</taxon>
        <taxon>Tracheophyta</taxon>
        <taxon>Spermatophyta</taxon>
        <taxon>Magnoliopsida</taxon>
        <taxon>eudicotyledons</taxon>
        <taxon>Gunneridae</taxon>
        <taxon>Pentapetalae</taxon>
        <taxon>asterids</taxon>
        <taxon>lamiids</taxon>
        <taxon>Boraginales</taxon>
        <taxon>Boraginaceae</taxon>
        <taxon>Boraginoideae</taxon>
        <taxon>Lithospermeae</taxon>
        <taxon>Lithospermum</taxon>
    </lineage>
</organism>
<feature type="region of interest" description="Disordered" evidence="1">
    <location>
        <begin position="1"/>
        <end position="20"/>
    </location>
</feature>
<accession>A0AAV3PPB1</accession>
<name>A0AAV3PPB1_LITER</name>
<gene>
    <name evidence="2" type="ORF">LIER_37514</name>
</gene>
<protein>
    <submittedName>
        <fullName evidence="2">Uncharacterized protein</fullName>
    </submittedName>
</protein>
<dbReference type="Proteomes" id="UP001454036">
    <property type="component" value="Unassembled WGS sequence"/>
</dbReference>
<reference evidence="2 3" key="1">
    <citation type="submission" date="2024-01" db="EMBL/GenBank/DDBJ databases">
        <title>The complete chloroplast genome sequence of Lithospermum erythrorhizon: insights into the phylogenetic relationship among Boraginaceae species and the maternal lineages of purple gromwells.</title>
        <authorList>
            <person name="Okada T."/>
            <person name="Watanabe K."/>
        </authorList>
    </citation>
    <scope>NUCLEOTIDE SEQUENCE [LARGE SCALE GENOMIC DNA]</scope>
</reference>
<comment type="caution">
    <text evidence="2">The sequence shown here is derived from an EMBL/GenBank/DDBJ whole genome shotgun (WGS) entry which is preliminary data.</text>
</comment>
<evidence type="ECO:0000313" key="3">
    <source>
        <dbReference type="Proteomes" id="UP001454036"/>
    </source>
</evidence>
<dbReference type="EMBL" id="BAABME010018090">
    <property type="protein sequence ID" value="GAA0152556.1"/>
    <property type="molecule type" value="Genomic_DNA"/>
</dbReference>
<proteinExistence type="predicted"/>
<keyword evidence="3" id="KW-1185">Reference proteome</keyword>
<sequence>MESSMSKTTKQGKSVPPKRGQIKIKIIKMLAKSAAEFISISLTGVAKGGSGGSTPWTSTPTTPHPTR</sequence>
<feature type="compositionally biased region" description="Polar residues" evidence="1">
    <location>
        <begin position="1"/>
        <end position="12"/>
    </location>
</feature>
<feature type="compositionally biased region" description="Low complexity" evidence="1">
    <location>
        <begin position="53"/>
        <end position="67"/>
    </location>
</feature>
<feature type="region of interest" description="Disordered" evidence="1">
    <location>
        <begin position="44"/>
        <end position="67"/>
    </location>
</feature>
<evidence type="ECO:0000256" key="1">
    <source>
        <dbReference type="SAM" id="MobiDB-lite"/>
    </source>
</evidence>